<proteinExistence type="predicted"/>
<gene>
    <name evidence="2" type="ORF">Ari01nite_91260</name>
</gene>
<keyword evidence="1" id="KW-0812">Transmembrane</keyword>
<keyword evidence="1" id="KW-0472">Membrane</keyword>
<dbReference type="EMBL" id="BOMV01000109">
    <property type="protein sequence ID" value="GIF01662.1"/>
    <property type="molecule type" value="Genomic_DNA"/>
</dbReference>
<accession>A0A919MVQ3</accession>
<reference evidence="2" key="1">
    <citation type="submission" date="2021-01" db="EMBL/GenBank/DDBJ databases">
        <title>Whole genome shotgun sequence of Actinoplanes rishiriensis NBRC 108556.</title>
        <authorList>
            <person name="Komaki H."/>
            <person name="Tamura T."/>
        </authorList>
    </citation>
    <scope>NUCLEOTIDE SEQUENCE</scope>
    <source>
        <strain evidence="2">NBRC 108556</strain>
    </source>
</reference>
<dbReference type="Proteomes" id="UP000636960">
    <property type="component" value="Unassembled WGS sequence"/>
</dbReference>
<feature type="transmembrane region" description="Helical" evidence="1">
    <location>
        <begin position="114"/>
        <end position="132"/>
    </location>
</feature>
<organism evidence="2 3">
    <name type="scientific">Paractinoplanes rishiriensis</name>
    <dbReference type="NCBI Taxonomy" id="1050105"/>
    <lineage>
        <taxon>Bacteria</taxon>
        <taxon>Bacillati</taxon>
        <taxon>Actinomycetota</taxon>
        <taxon>Actinomycetes</taxon>
        <taxon>Micromonosporales</taxon>
        <taxon>Micromonosporaceae</taxon>
        <taxon>Paractinoplanes</taxon>
    </lineage>
</organism>
<keyword evidence="3" id="KW-1185">Reference proteome</keyword>
<keyword evidence="1" id="KW-1133">Transmembrane helix</keyword>
<feature type="transmembrane region" description="Helical" evidence="1">
    <location>
        <begin position="58"/>
        <end position="77"/>
    </location>
</feature>
<dbReference type="AlphaFoldDB" id="A0A919MVQ3"/>
<protein>
    <recommendedName>
        <fullName evidence="4">VWFA domain-containing protein</fullName>
    </recommendedName>
</protein>
<evidence type="ECO:0000313" key="3">
    <source>
        <dbReference type="Proteomes" id="UP000636960"/>
    </source>
</evidence>
<evidence type="ECO:0000313" key="2">
    <source>
        <dbReference type="EMBL" id="GIF01662.1"/>
    </source>
</evidence>
<feature type="transmembrane region" description="Helical" evidence="1">
    <location>
        <begin position="83"/>
        <end position="107"/>
    </location>
</feature>
<evidence type="ECO:0000256" key="1">
    <source>
        <dbReference type="SAM" id="Phobius"/>
    </source>
</evidence>
<comment type="caution">
    <text evidence="2">The sequence shown here is derived from an EMBL/GenBank/DDBJ whole genome shotgun (WGS) entry which is preliminary data.</text>
</comment>
<feature type="transmembrane region" description="Helical" evidence="1">
    <location>
        <begin position="20"/>
        <end position="37"/>
    </location>
</feature>
<evidence type="ECO:0008006" key="4">
    <source>
        <dbReference type="Google" id="ProtNLM"/>
    </source>
</evidence>
<sequence length="544" mass="57360">MVLTAVNSAVINQLQAGWPWWVAAVLLTGAAAWLACWQSAADLPGSGDAAAPSRAPAWWWWPAAMTAGCAAIVWWPWRWRVDWLGFLPAYAVPLMQLILLLGALVVLWLGRRAVGVLLVVVVLAGLVVRPAAATANCGRVMVVVQASLLPRISSALDALRAEGSTACTQALWLVRTDRDVLKQLRGSAAVLGGLITSDPEVVRNLNPDRAGVDPAPATSWFGIGRDVASVFPPSGRTAEQRLSFRAATPPDPVAMKAAMKLGRRLSPSSAGFGTEQDSCPAGVVIPRSWTETPCNHANLVRDAVADRSGTAISVPVLGIPLQPPDGRYGPGKEARAAVASLFRSVQHDPGRADLDPLVGNVAAAVTEVKSLKPLEVSRPVRLIAVLDASSSTGHDSDPGYRGGLPTLEAGMGGLVRTEPRTTVLIAQDAGTRPDPVRWRDGAERRAPAVAARGETGLPTFLARARTLREAAVRAGERPVTVLLTDGVNLFRERPVARDLLRGVVVLVIGNPQDCAAVPRFARAGCRPANGSPADVADELARLTS</sequence>
<name>A0A919MVQ3_9ACTN</name>